<dbReference type="GeneID" id="26236656"/>
<feature type="transmembrane region" description="Helical" evidence="2">
    <location>
        <begin position="105"/>
        <end position="127"/>
    </location>
</feature>
<evidence type="ECO:0000256" key="2">
    <source>
        <dbReference type="SAM" id="Phobius"/>
    </source>
</evidence>
<feature type="transmembrane region" description="Helical" evidence="2">
    <location>
        <begin position="72"/>
        <end position="93"/>
    </location>
</feature>
<dbReference type="InterPro" id="IPR029058">
    <property type="entry name" value="AB_hydrolase_fold"/>
</dbReference>
<keyword evidence="2" id="KW-1133">Transmembrane helix</keyword>
<feature type="compositionally biased region" description="Basic and acidic residues" evidence="1">
    <location>
        <begin position="1"/>
        <end position="11"/>
    </location>
</feature>
<dbReference type="RefSeq" id="XP_065955794.1">
    <property type="nucleotide sequence ID" value="XM_066100394.1"/>
</dbReference>
<sequence>MSLWGRKKDQKSTGPPHTQNGEEGRHVPELRFEEPNERSRLLPADRNERFLSPDDPAVSPYNLWSVRAVRGVSIIALALSFIWWTFLLVSIFVSPPMIHPRGSGFFAFSYTTLATGYLVLGLLFFAVPSKPMTILAITLAALLLVDMTIILAVPRIRLEEGWVGIASVVWVTLTSIYQAIQNRAVAWGKREEEERLTGREETRRSLLEWIAVLAETILLAVMTIATILFTATLILRAFDAGLEVPEGGNGPVEHTLQPFIDDVYSRGGINRYCYWDRPGFGWSDNAPSPHSAGMSADVLSEALALAGETGPWIVVSAGVGSLSSRLFASRNLLKVCGIFMIDPLHEAYLGDIGRPGRGFLLWLRGVISPLGLDRLAGAILRGRSRQDRVVGRAANQSGKYIKAKLQESLVAVTMTAAEIQSSRHIQMGHAPVVVVSSGQEVRKKSQWAARQEDLSRLTNNLLSWDVVDEAPHEVWTTGQGREVLERRLKELVQTSQAHAP</sequence>
<dbReference type="InterPro" id="IPR019431">
    <property type="entry name" value="DUF2417"/>
</dbReference>
<reference evidence="3 4" key="1">
    <citation type="submission" date="2020-08" db="EMBL/GenBank/DDBJ databases">
        <title>The completed genome sequence of the pathogenic ascomycete fungus Penicillium digitatum.</title>
        <authorList>
            <person name="Wang M."/>
        </authorList>
    </citation>
    <scope>NUCLEOTIDE SEQUENCE [LARGE SCALE GENOMIC DNA]</scope>
    <source>
        <strain evidence="3 4">PdW03</strain>
    </source>
</reference>
<keyword evidence="2" id="KW-0812">Transmembrane</keyword>
<evidence type="ECO:0000313" key="3">
    <source>
        <dbReference type="EMBL" id="QQK40274.1"/>
    </source>
</evidence>
<gene>
    <name evidence="3" type="ORF">Pdw03_3128</name>
</gene>
<protein>
    <submittedName>
        <fullName evidence="3">Mitochondrial integral membrane protein</fullName>
    </submittedName>
</protein>
<dbReference type="Gene3D" id="3.40.50.1820">
    <property type="entry name" value="alpha/beta hydrolase"/>
    <property type="match status" value="1"/>
</dbReference>
<dbReference type="GO" id="GO:0017000">
    <property type="term" value="P:antibiotic biosynthetic process"/>
    <property type="evidence" value="ECO:0007669"/>
    <property type="project" value="UniProtKB-ARBA"/>
</dbReference>
<dbReference type="Proteomes" id="UP000595662">
    <property type="component" value="Chromosome 1"/>
</dbReference>
<evidence type="ECO:0000313" key="4">
    <source>
        <dbReference type="Proteomes" id="UP000595662"/>
    </source>
</evidence>
<organism evidence="3 4">
    <name type="scientific">Penicillium digitatum</name>
    <name type="common">Green mold</name>
    <dbReference type="NCBI Taxonomy" id="36651"/>
    <lineage>
        <taxon>Eukaryota</taxon>
        <taxon>Fungi</taxon>
        <taxon>Dikarya</taxon>
        <taxon>Ascomycota</taxon>
        <taxon>Pezizomycotina</taxon>
        <taxon>Eurotiomycetes</taxon>
        <taxon>Eurotiomycetidae</taxon>
        <taxon>Eurotiales</taxon>
        <taxon>Aspergillaceae</taxon>
        <taxon>Penicillium</taxon>
    </lineage>
</organism>
<feature type="transmembrane region" description="Helical" evidence="2">
    <location>
        <begin position="134"/>
        <end position="156"/>
    </location>
</feature>
<name>A0A7T6XFN0_PENDI</name>
<keyword evidence="2" id="KW-0472">Membrane</keyword>
<dbReference type="AlphaFoldDB" id="A0A7T6XFN0"/>
<dbReference type="SUPFAM" id="SSF53474">
    <property type="entry name" value="alpha/beta-Hydrolases"/>
    <property type="match status" value="1"/>
</dbReference>
<dbReference type="GO" id="GO:0072330">
    <property type="term" value="P:monocarboxylic acid biosynthetic process"/>
    <property type="evidence" value="ECO:0007669"/>
    <property type="project" value="UniProtKB-ARBA"/>
</dbReference>
<accession>A0A7T6XFN0</accession>
<feature type="transmembrane region" description="Helical" evidence="2">
    <location>
        <begin position="209"/>
        <end position="235"/>
    </location>
</feature>
<dbReference type="Pfam" id="PF10329">
    <property type="entry name" value="DUF2417"/>
    <property type="match status" value="1"/>
</dbReference>
<feature type="transmembrane region" description="Helical" evidence="2">
    <location>
        <begin position="162"/>
        <end position="180"/>
    </location>
</feature>
<feature type="compositionally biased region" description="Basic and acidic residues" evidence="1">
    <location>
        <begin position="20"/>
        <end position="38"/>
    </location>
</feature>
<feature type="region of interest" description="Disordered" evidence="1">
    <location>
        <begin position="1"/>
        <end position="38"/>
    </location>
</feature>
<dbReference type="VEuPathDB" id="FungiDB:PDIP_83420"/>
<dbReference type="EMBL" id="CP060774">
    <property type="protein sequence ID" value="QQK40274.1"/>
    <property type="molecule type" value="Genomic_DNA"/>
</dbReference>
<evidence type="ECO:0000256" key="1">
    <source>
        <dbReference type="SAM" id="MobiDB-lite"/>
    </source>
</evidence>
<proteinExistence type="predicted"/>